<dbReference type="EMBL" id="VSRR010041785">
    <property type="protein sequence ID" value="MPC75750.1"/>
    <property type="molecule type" value="Genomic_DNA"/>
</dbReference>
<dbReference type="Proteomes" id="UP000324222">
    <property type="component" value="Unassembled WGS sequence"/>
</dbReference>
<proteinExistence type="predicted"/>
<evidence type="ECO:0000313" key="2">
    <source>
        <dbReference type="Proteomes" id="UP000324222"/>
    </source>
</evidence>
<gene>
    <name evidence="1" type="ORF">E2C01_070144</name>
</gene>
<protein>
    <submittedName>
        <fullName evidence="1">Uncharacterized protein</fullName>
    </submittedName>
</protein>
<evidence type="ECO:0000313" key="1">
    <source>
        <dbReference type="EMBL" id="MPC75750.1"/>
    </source>
</evidence>
<dbReference type="AlphaFoldDB" id="A0A5B7HTF0"/>
<name>A0A5B7HTF0_PORTR</name>
<keyword evidence="2" id="KW-1185">Reference proteome</keyword>
<sequence>MDTPGIRSTLNRCECPLGDPCPSLCVVARPLKEVALLVKHLMPLYRGATDLGLAMGEGWSLHSRRKQLTPRYVPFLVACRSLGQGTASLKAKGLTRFPVTVSQLGQAPLHPPYPSPYLPLSPR</sequence>
<accession>A0A5B7HTF0</accession>
<comment type="caution">
    <text evidence="1">The sequence shown here is derived from an EMBL/GenBank/DDBJ whole genome shotgun (WGS) entry which is preliminary data.</text>
</comment>
<reference evidence="1 2" key="1">
    <citation type="submission" date="2019-05" db="EMBL/GenBank/DDBJ databases">
        <title>Another draft genome of Portunus trituberculatus and its Hox gene families provides insights of decapod evolution.</title>
        <authorList>
            <person name="Jeong J.-H."/>
            <person name="Song I."/>
            <person name="Kim S."/>
            <person name="Choi T."/>
            <person name="Kim D."/>
            <person name="Ryu S."/>
            <person name="Kim W."/>
        </authorList>
    </citation>
    <scope>NUCLEOTIDE SEQUENCE [LARGE SCALE GENOMIC DNA]</scope>
    <source>
        <tissue evidence="1">Muscle</tissue>
    </source>
</reference>
<organism evidence="1 2">
    <name type="scientific">Portunus trituberculatus</name>
    <name type="common">Swimming crab</name>
    <name type="synonym">Neptunus trituberculatus</name>
    <dbReference type="NCBI Taxonomy" id="210409"/>
    <lineage>
        <taxon>Eukaryota</taxon>
        <taxon>Metazoa</taxon>
        <taxon>Ecdysozoa</taxon>
        <taxon>Arthropoda</taxon>
        <taxon>Crustacea</taxon>
        <taxon>Multicrustacea</taxon>
        <taxon>Malacostraca</taxon>
        <taxon>Eumalacostraca</taxon>
        <taxon>Eucarida</taxon>
        <taxon>Decapoda</taxon>
        <taxon>Pleocyemata</taxon>
        <taxon>Brachyura</taxon>
        <taxon>Eubrachyura</taxon>
        <taxon>Portunoidea</taxon>
        <taxon>Portunidae</taxon>
        <taxon>Portuninae</taxon>
        <taxon>Portunus</taxon>
    </lineage>
</organism>